<gene>
    <name evidence="2" type="ORF">NDU88_004466</name>
</gene>
<sequence>MRSAARQRALNLQVNNRLPGSAPTGGTNRLHAFSGSQRAGVKIRKQRLWVKTGVAALNGRLGRRPACAQGFGGLRCAARRQRAEAPRGSGPPSLSSNYNRAAES</sequence>
<reference evidence="2" key="1">
    <citation type="journal article" date="2022" name="bioRxiv">
        <title>Sequencing and chromosome-scale assembly of the giantPleurodeles waltlgenome.</title>
        <authorList>
            <person name="Brown T."/>
            <person name="Elewa A."/>
            <person name="Iarovenko S."/>
            <person name="Subramanian E."/>
            <person name="Araus A.J."/>
            <person name="Petzold A."/>
            <person name="Susuki M."/>
            <person name="Suzuki K.-i.T."/>
            <person name="Hayashi T."/>
            <person name="Toyoda A."/>
            <person name="Oliveira C."/>
            <person name="Osipova E."/>
            <person name="Leigh N.D."/>
            <person name="Simon A."/>
            <person name="Yun M.H."/>
        </authorList>
    </citation>
    <scope>NUCLEOTIDE SEQUENCE</scope>
    <source>
        <strain evidence="2">20211129_DDA</strain>
        <tissue evidence="2">Liver</tissue>
    </source>
</reference>
<organism evidence="2 3">
    <name type="scientific">Pleurodeles waltl</name>
    <name type="common">Iberian ribbed newt</name>
    <dbReference type="NCBI Taxonomy" id="8319"/>
    <lineage>
        <taxon>Eukaryota</taxon>
        <taxon>Metazoa</taxon>
        <taxon>Chordata</taxon>
        <taxon>Craniata</taxon>
        <taxon>Vertebrata</taxon>
        <taxon>Euteleostomi</taxon>
        <taxon>Amphibia</taxon>
        <taxon>Batrachia</taxon>
        <taxon>Caudata</taxon>
        <taxon>Salamandroidea</taxon>
        <taxon>Salamandridae</taxon>
        <taxon>Pleurodelinae</taxon>
        <taxon>Pleurodeles</taxon>
    </lineage>
</organism>
<dbReference type="EMBL" id="JANPWB010000010">
    <property type="protein sequence ID" value="KAJ1138075.1"/>
    <property type="molecule type" value="Genomic_DNA"/>
</dbReference>
<accession>A0AAV7QD36</accession>
<feature type="compositionally biased region" description="Polar residues" evidence="1">
    <location>
        <begin position="92"/>
        <end position="104"/>
    </location>
</feature>
<evidence type="ECO:0000313" key="2">
    <source>
        <dbReference type="EMBL" id="KAJ1138075.1"/>
    </source>
</evidence>
<dbReference type="Proteomes" id="UP001066276">
    <property type="component" value="Chromosome 6"/>
</dbReference>
<feature type="region of interest" description="Disordered" evidence="1">
    <location>
        <begin position="15"/>
        <end position="38"/>
    </location>
</feature>
<protein>
    <submittedName>
        <fullName evidence="2">Uncharacterized protein</fullName>
    </submittedName>
</protein>
<dbReference type="AlphaFoldDB" id="A0AAV7QD36"/>
<evidence type="ECO:0000313" key="3">
    <source>
        <dbReference type="Proteomes" id="UP001066276"/>
    </source>
</evidence>
<comment type="caution">
    <text evidence="2">The sequence shown here is derived from an EMBL/GenBank/DDBJ whole genome shotgun (WGS) entry which is preliminary data.</text>
</comment>
<evidence type="ECO:0000256" key="1">
    <source>
        <dbReference type="SAM" id="MobiDB-lite"/>
    </source>
</evidence>
<proteinExistence type="predicted"/>
<keyword evidence="3" id="KW-1185">Reference proteome</keyword>
<feature type="region of interest" description="Disordered" evidence="1">
    <location>
        <begin position="79"/>
        <end position="104"/>
    </location>
</feature>
<name>A0AAV7QD36_PLEWA</name>